<dbReference type="Proteomes" id="UP000318939">
    <property type="component" value="Chromosome"/>
</dbReference>
<dbReference type="InterPro" id="IPR007712">
    <property type="entry name" value="RelE/ParE_toxin"/>
</dbReference>
<sequence>MTYAVRTTAKAREDIKRLYAYLLERDEQAAVRAYAAIEKAMVMLETFPFSCRRASGGDSLLRELVVPFGAAGYVLLFKIEDSQTVTVAAIRHQREEDYH</sequence>
<evidence type="ECO:0000256" key="1">
    <source>
        <dbReference type="ARBA" id="ARBA00022649"/>
    </source>
</evidence>
<dbReference type="Pfam" id="PF05016">
    <property type="entry name" value="ParE_toxin"/>
    <property type="match status" value="1"/>
</dbReference>
<protein>
    <submittedName>
        <fullName evidence="2">Type II toxin-antitoxin system RelE/ParE family toxin</fullName>
    </submittedName>
</protein>
<evidence type="ECO:0000313" key="2">
    <source>
        <dbReference type="EMBL" id="WFS23462.1"/>
    </source>
</evidence>
<organism evidence="2 3">
    <name type="scientific">Rhizobium rhododendri</name>
    <dbReference type="NCBI Taxonomy" id="2506430"/>
    <lineage>
        <taxon>Bacteria</taxon>
        <taxon>Pseudomonadati</taxon>
        <taxon>Pseudomonadota</taxon>
        <taxon>Alphaproteobacteria</taxon>
        <taxon>Hyphomicrobiales</taxon>
        <taxon>Rhizobiaceae</taxon>
        <taxon>Rhizobium/Agrobacterium group</taxon>
        <taxon>Rhizobium</taxon>
    </lineage>
</organism>
<reference evidence="2" key="1">
    <citation type="journal article" date="2019" name="Phytopathology">
        <title>A Novel Group of Rhizobium tumorigenes-Like Agrobacteria Associated with Crown Gall Disease of Rhododendron and Blueberry.</title>
        <authorList>
            <person name="Kuzmanovic N."/>
            <person name="Behrens P."/>
            <person name="Idczak E."/>
            <person name="Wagner S."/>
            <person name="Gotz M."/>
            <person name="Sproer C."/>
            <person name="Bunk B."/>
            <person name="Overmann J."/>
            <person name="Smalla K."/>
        </authorList>
    </citation>
    <scope>NUCLEOTIDE SEQUENCE</scope>
    <source>
        <strain evidence="2">Rho-6.2</strain>
    </source>
</reference>
<dbReference type="EMBL" id="CP117267">
    <property type="protein sequence ID" value="WFS23462.1"/>
    <property type="molecule type" value="Genomic_DNA"/>
</dbReference>
<dbReference type="Gene3D" id="3.30.2310.20">
    <property type="entry name" value="RelE-like"/>
    <property type="match status" value="1"/>
</dbReference>
<reference evidence="2" key="2">
    <citation type="journal article" date="2023" name="MicrobiologyOpen">
        <title>Genomics of the tumorigenes clade of the family Rhizobiaceae and description of Rhizobium rhododendri sp. nov.</title>
        <authorList>
            <person name="Kuzmanovic N."/>
            <person name="diCenzo G.C."/>
            <person name="Bunk B."/>
            <person name="Sproeer C."/>
            <person name="Fruehling A."/>
            <person name="Neumann-Schaal M."/>
            <person name="Overmann J."/>
            <person name="Smalla K."/>
        </authorList>
    </citation>
    <scope>NUCLEOTIDE SEQUENCE</scope>
    <source>
        <strain evidence="2">Rho-6.2</strain>
    </source>
</reference>
<accession>A0ABY8IIF1</accession>
<dbReference type="InterPro" id="IPR035093">
    <property type="entry name" value="RelE/ParE_toxin_dom_sf"/>
</dbReference>
<proteinExistence type="predicted"/>
<evidence type="ECO:0000313" key="3">
    <source>
        <dbReference type="Proteomes" id="UP000318939"/>
    </source>
</evidence>
<name>A0ABY8IIF1_9HYPH</name>
<gene>
    <name evidence="2" type="ORF">PR018_02760</name>
</gene>
<dbReference type="RefSeq" id="WP_142824281.1">
    <property type="nucleotide sequence ID" value="NZ_CP117267.1"/>
</dbReference>
<keyword evidence="1" id="KW-1277">Toxin-antitoxin system</keyword>
<keyword evidence="3" id="KW-1185">Reference proteome</keyword>